<evidence type="ECO:0000259" key="1">
    <source>
        <dbReference type="Pfam" id="PF03527"/>
    </source>
</evidence>
<sequence>MTARYTYDAWNRRTSKTAGGRTIHYHYDQDSRLIGESLANGTVLREYVYLRGEPVALLEYETRPGWYFYVTDHLGTPQQLVDSRGAVVWQAAYLPYGEAKVLKATVQNNLRFPGQYFDAETGLHYNWNRYYNPKTGRYITADPIGLAGGMNVYAYVGGNPVNAVDVEGLITEVIITGGTWYGHAAVSINGRVYSSGRYNPASAHSFKLKGDNIMIVQNHSTYIEGYKRKGRNSTGYIFDISSDDERKIELYFKTLIKSGNRTKFGYKLQDDYSFLFENCATTSSNALQEGLSWFSAMWIYSNSPYDLEFNLITSPWLVRNVVHYPGEKE</sequence>
<proteinExistence type="predicted"/>
<dbReference type="InterPro" id="IPR011043">
    <property type="entry name" value="Gal_Oxase/kelch_b-propeller"/>
</dbReference>
<keyword evidence="3" id="KW-1185">Reference proteome</keyword>
<organism evidence="2 3">
    <name type="scientific">Desulfomicrobium orale DSM 12838</name>
    <dbReference type="NCBI Taxonomy" id="888061"/>
    <lineage>
        <taxon>Bacteria</taxon>
        <taxon>Pseudomonadati</taxon>
        <taxon>Thermodesulfobacteriota</taxon>
        <taxon>Desulfovibrionia</taxon>
        <taxon>Desulfovibrionales</taxon>
        <taxon>Desulfomicrobiaceae</taxon>
        <taxon>Desulfomicrobium</taxon>
    </lineage>
</organism>
<dbReference type="STRING" id="888061.AXF15_00470"/>
<dbReference type="NCBIfam" id="TIGR03696">
    <property type="entry name" value="Rhs_assc_core"/>
    <property type="match status" value="1"/>
</dbReference>
<dbReference type="Proteomes" id="UP000063964">
    <property type="component" value="Chromosome"/>
</dbReference>
<dbReference type="Pfam" id="PF03527">
    <property type="entry name" value="RHS"/>
    <property type="match status" value="1"/>
</dbReference>
<feature type="domain" description="RHS protein conserved region" evidence="1">
    <location>
        <begin position="67"/>
        <end position="98"/>
    </location>
</feature>
<dbReference type="KEGG" id="doa:AXF15_00470"/>
<dbReference type="PRINTS" id="PR00394">
    <property type="entry name" value="RHSPROTEIN"/>
</dbReference>
<protein>
    <recommendedName>
        <fullName evidence="1">RHS protein conserved region domain-containing protein</fullName>
    </recommendedName>
</protein>
<name>A0A0X8JN13_9BACT</name>
<dbReference type="InterPro" id="IPR022385">
    <property type="entry name" value="Rhs_assc_core"/>
</dbReference>
<dbReference type="InterPro" id="IPR050708">
    <property type="entry name" value="T6SS_VgrG/RHS"/>
</dbReference>
<dbReference type="PANTHER" id="PTHR32305">
    <property type="match status" value="1"/>
</dbReference>
<dbReference type="InterPro" id="IPR031325">
    <property type="entry name" value="RHS_repeat"/>
</dbReference>
<dbReference type="EMBL" id="CP014230">
    <property type="protein sequence ID" value="AMD91736.1"/>
    <property type="molecule type" value="Genomic_DNA"/>
</dbReference>
<dbReference type="SUPFAM" id="SSF50965">
    <property type="entry name" value="Galactose oxidase, central domain"/>
    <property type="match status" value="1"/>
</dbReference>
<dbReference type="Pfam" id="PF05593">
    <property type="entry name" value="RHS_repeat"/>
    <property type="match status" value="1"/>
</dbReference>
<evidence type="ECO:0000313" key="2">
    <source>
        <dbReference type="EMBL" id="AMD91736.1"/>
    </source>
</evidence>
<gene>
    <name evidence="2" type="ORF">AXF15_00470</name>
</gene>
<dbReference type="PANTHER" id="PTHR32305:SF15">
    <property type="entry name" value="PROTEIN RHSA-RELATED"/>
    <property type="match status" value="1"/>
</dbReference>
<dbReference type="AlphaFoldDB" id="A0A0X8JN13"/>
<dbReference type="Gene3D" id="2.180.10.10">
    <property type="entry name" value="RHS repeat-associated core"/>
    <property type="match status" value="1"/>
</dbReference>
<evidence type="ECO:0000313" key="3">
    <source>
        <dbReference type="Proteomes" id="UP000063964"/>
    </source>
</evidence>
<reference evidence="3" key="1">
    <citation type="submission" date="2016-02" db="EMBL/GenBank/DDBJ databases">
        <authorList>
            <person name="Holder M.E."/>
            <person name="Ajami N.J."/>
            <person name="Petrosino J.F."/>
        </authorList>
    </citation>
    <scope>NUCLEOTIDE SEQUENCE [LARGE SCALE GENOMIC DNA]</scope>
    <source>
        <strain evidence="3">DSM 12838</strain>
    </source>
</reference>
<dbReference type="InterPro" id="IPR001826">
    <property type="entry name" value="RHS"/>
</dbReference>
<accession>A0A0X8JN13</accession>